<reference evidence="1 2" key="1">
    <citation type="submission" date="2018-11" db="EMBL/GenBank/DDBJ databases">
        <title>Genome assembly of Steccherinum ochraceum LE-BIN_3174, the white-rot fungus of the Steccherinaceae family (The Residual Polyporoid clade, Polyporales, Basidiomycota).</title>
        <authorList>
            <person name="Fedorova T.V."/>
            <person name="Glazunova O.A."/>
            <person name="Landesman E.O."/>
            <person name="Moiseenko K.V."/>
            <person name="Psurtseva N.V."/>
            <person name="Savinova O.S."/>
            <person name="Shakhova N.V."/>
            <person name="Tyazhelova T.V."/>
            <person name="Vasina D.V."/>
        </authorList>
    </citation>
    <scope>NUCLEOTIDE SEQUENCE [LARGE SCALE GENOMIC DNA]</scope>
    <source>
        <strain evidence="1 2">LE-BIN_3174</strain>
    </source>
</reference>
<evidence type="ECO:0008006" key="3">
    <source>
        <dbReference type="Google" id="ProtNLM"/>
    </source>
</evidence>
<keyword evidence="2" id="KW-1185">Reference proteome</keyword>
<proteinExistence type="predicted"/>
<dbReference type="Proteomes" id="UP000292702">
    <property type="component" value="Unassembled WGS sequence"/>
</dbReference>
<protein>
    <recommendedName>
        <fullName evidence="3">F-box domain-containing protein</fullName>
    </recommendedName>
</protein>
<accession>A0A4R0S0H1</accession>
<comment type="caution">
    <text evidence="1">The sequence shown here is derived from an EMBL/GenBank/DDBJ whole genome shotgun (WGS) entry which is preliminary data.</text>
</comment>
<name>A0A4R0S0H1_9APHY</name>
<dbReference type="EMBL" id="RWJN01000044">
    <property type="protein sequence ID" value="TCD69314.1"/>
    <property type="molecule type" value="Genomic_DNA"/>
</dbReference>
<dbReference type="OrthoDB" id="2159328at2759"/>
<evidence type="ECO:0000313" key="2">
    <source>
        <dbReference type="Proteomes" id="UP000292702"/>
    </source>
</evidence>
<organism evidence="1 2">
    <name type="scientific">Steccherinum ochraceum</name>
    <dbReference type="NCBI Taxonomy" id="92696"/>
    <lineage>
        <taxon>Eukaryota</taxon>
        <taxon>Fungi</taxon>
        <taxon>Dikarya</taxon>
        <taxon>Basidiomycota</taxon>
        <taxon>Agaricomycotina</taxon>
        <taxon>Agaricomycetes</taxon>
        <taxon>Polyporales</taxon>
        <taxon>Steccherinaceae</taxon>
        <taxon>Steccherinum</taxon>
    </lineage>
</organism>
<evidence type="ECO:0000313" key="1">
    <source>
        <dbReference type="EMBL" id="TCD69314.1"/>
    </source>
</evidence>
<gene>
    <name evidence="1" type="ORF">EIP91_008070</name>
</gene>
<sequence length="468" mass="53641">MIVSLLSAPRPNAACHLTTTSSSALANREEGRMPSQTSGRVYLTRRRLRDREETTNGFTPIQLPSELIAIILDNLRGKADALRASRLTCKAWANHLRPYIYETITLWNQQDHADLRALMEDKHLRPFLRELRVEERISSNEPWVTFPTYMTTLPESSTLLYPNLNTVELRQDAHWVIQYWQIWNWEFISTLVLRSCYSQERKLIWGLKGMRHLKSLQLIDVEFVVSDDLDSEVMNLPPPNEIMALETLVFALRPLTSSHTGHAPYAVTDLLPWFKTCRVVDTLRSVTLYMEEPRSPNPLEVGDFLRAIGGTLEELVLDFTRPARWNAFCKIHQRKYSQLYVTPNGLLSRAFTAIDPITLSHLTGLRRLSLGRPTHPAVMDILSSPMHSLQQLEFYTEFDTTREVSRPLFAPLDARICDDTDFPSLMKVRVEYGGPLEEAVVSQKVRRAFETTAAKGILSLILEAVDHE</sequence>
<dbReference type="AlphaFoldDB" id="A0A4R0S0H1"/>